<accession>A0ABS0N8R1</accession>
<dbReference type="Proteomes" id="UP000768471">
    <property type="component" value="Unassembled WGS sequence"/>
</dbReference>
<gene>
    <name evidence="2" type="ORF">H9Q10_03290</name>
</gene>
<proteinExistence type="predicted"/>
<protein>
    <submittedName>
        <fullName evidence="2">Uncharacterized protein</fullName>
    </submittedName>
</protein>
<feature type="chain" id="PRO_5045637173" evidence="1">
    <location>
        <begin position="20"/>
        <end position="194"/>
    </location>
</feature>
<evidence type="ECO:0000313" key="3">
    <source>
        <dbReference type="Proteomes" id="UP000768471"/>
    </source>
</evidence>
<keyword evidence="3" id="KW-1185">Reference proteome</keyword>
<sequence length="194" mass="20752">MKRLGLMLAVCLAAGSVQAAPEGDTGYAHGANHCYGFRVPAGWIQDNRLLADQGVPMVFLPQAGGLRAAKVMMYTGSISRQPGGSFAEAVRAQVNDVAAQYAESGEQIRPTMVRRIRSRGGSGELWRFTGYRNGGQELAAYFPGRRSVNYFVAQVPARADAAAVEVEAALLQLAGSYHERESCPPCREQGCAGE</sequence>
<keyword evidence="1" id="KW-0732">Signal</keyword>
<organism evidence="2 3">
    <name type="scientific">Eikenella glucosivorans</name>
    <dbReference type="NCBI Taxonomy" id="2766967"/>
    <lineage>
        <taxon>Bacteria</taxon>
        <taxon>Pseudomonadati</taxon>
        <taxon>Pseudomonadota</taxon>
        <taxon>Betaproteobacteria</taxon>
        <taxon>Neisseriales</taxon>
        <taxon>Neisseriaceae</taxon>
        <taxon>Eikenella</taxon>
    </lineage>
</organism>
<feature type="signal peptide" evidence="1">
    <location>
        <begin position="1"/>
        <end position="19"/>
    </location>
</feature>
<evidence type="ECO:0000256" key="1">
    <source>
        <dbReference type="SAM" id="SignalP"/>
    </source>
</evidence>
<dbReference type="EMBL" id="JACSGR010000002">
    <property type="protein sequence ID" value="MBH5328692.1"/>
    <property type="molecule type" value="Genomic_DNA"/>
</dbReference>
<name>A0ABS0N8R1_9NEIS</name>
<dbReference type="RefSeq" id="WP_197902601.1">
    <property type="nucleotide sequence ID" value="NZ_JACSGR010000002.1"/>
</dbReference>
<evidence type="ECO:0000313" key="2">
    <source>
        <dbReference type="EMBL" id="MBH5328692.1"/>
    </source>
</evidence>
<comment type="caution">
    <text evidence="2">The sequence shown here is derived from an EMBL/GenBank/DDBJ whole genome shotgun (WGS) entry which is preliminary data.</text>
</comment>
<reference evidence="2 3" key="1">
    <citation type="submission" date="2020-09" db="EMBL/GenBank/DDBJ databases">
        <title>Eikenella S3660 sp. nov., isolated from a throat swab.</title>
        <authorList>
            <person name="Buhl M."/>
        </authorList>
    </citation>
    <scope>NUCLEOTIDE SEQUENCE [LARGE SCALE GENOMIC DNA]</scope>
    <source>
        <strain evidence="2 3">S3360</strain>
    </source>
</reference>